<feature type="domain" description="TonB-dependent receptor plug" evidence="9">
    <location>
        <begin position="121"/>
        <end position="226"/>
    </location>
</feature>
<dbReference type="SUPFAM" id="SSF56935">
    <property type="entry name" value="Porins"/>
    <property type="match status" value="1"/>
</dbReference>
<evidence type="ECO:0000256" key="2">
    <source>
        <dbReference type="ARBA" id="ARBA00022448"/>
    </source>
</evidence>
<dbReference type="Pfam" id="PF13715">
    <property type="entry name" value="CarbopepD_reg_2"/>
    <property type="match status" value="1"/>
</dbReference>
<comment type="subcellular location">
    <subcellularLocation>
        <location evidence="1 7">Cell outer membrane</location>
        <topology evidence="1 7">Multi-pass membrane protein</topology>
    </subcellularLocation>
</comment>
<dbReference type="InterPro" id="IPR012910">
    <property type="entry name" value="Plug_dom"/>
</dbReference>
<evidence type="ECO:0000313" key="11">
    <source>
        <dbReference type="Proteomes" id="UP000199643"/>
    </source>
</evidence>
<keyword evidence="3 7" id="KW-1134">Transmembrane beta strand</keyword>
<evidence type="ECO:0000256" key="3">
    <source>
        <dbReference type="ARBA" id="ARBA00022452"/>
    </source>
</evidence>
<keyword evidence="6 7" id="KW-0998">Cell outer membrane</keyword>
<dbReference type="EMBL" id="FNCH01000002">
    <property type="protein sequence ID" value="SDF95318.1"/>
    <property type="molecule type" value="Genomic_DNA"/>
</dbReference>
<evidence type="ECO:0000256" key="7">
    <source>
        <dbReference type="PROSITE-ProRule" id="PRU01360"/>
    </source>
</evidence>
<accession>A0A1G7QA29</accession>
<feature type="chain" id="PRO_5011655093" evidence="8">
    <location>
        <begin position="24"/>
        <end position="1069"/>
    </location>
</feature>
<dbReference type="PROSITE" id="PS52016">
    <property type="entry name" value="TONB_DEPENDENT_REC_3"/>
    <property type="match status" value="1"/>
</dbReference>
<proteinExistence type="inferred from homology"/>
<gene>
    <name evidence="10" type="ORF">SAMN05421827_102233</name>
</gene>
<dbReference type="Gene3D" id="2.170.130.10">
    <property type="entry name" value="TonB-dependent receptor, plug domain"/>
    <property type="match status" value="1"/>
</dbReference>
<dbReference type="Pfam" id="PF07715">
    <property type="entry name" value="Plug"/>
    <property type="match status" value="1"/>
</dbReference>
<evidence type="ECO:0000256" key="4">
    <source>
        <dbReference type="ARBA" id="ARBA00022692"/>
    </source>
</evidence>
<dbReference type="OrthoDB" id="9768177at2"/>
<dbReference type="Proteomes" id="UP000199643">
    <property type="component" value="Unassembled WGS sequence"/>
</dbReference>
<evidence type="ECO:0000256" key="6">
    <source>
        <dbReference type="ARBA" id="ARBA00023237"/>
    </source>
</evidence>
<dbReference type="Gene3D" id="2.60.40.1120">
    <property type="entry name" value="Carboxypeptidase-like, regulatory domain"/>
    <property type="match status" value="1"/>
</dbReference>
<dbReference type="RefSeq" id="WP_090497161.1">
    <property type="nucleotide sequence ID" value="NZ_FNCH01000002.1"/>
</dbReference>
<name>A0A1G7QA29_9SPHI</name>
<dbReference type="STRING" id="405671.SAMN05421827_102233"/>
<dbReference type="NCBIfam" id="TIGR04056">
    <property type="entry name" value="OMP_RagA_SusC"/>
    <property type="match status" value="1"/>
</dbReference>
<keyword evidence="8" id="KW-0732">Signal</keyword>
<organism evidence="10 11">
    <name type="scientific">Pedobacter terrae</name>
    <dbReference type="NCBI Taxonomy" id="405671"/>
    <lineage>
        <taxon>Bacteria</taxon>
        <taxon>Pseudomonadati</taxon>
        <taxon>Bacteroidota</taxon>
        <taxon>Sphingobacteriia</taxon>
        <taxon>Sphingobacteriales</taxon>
        <taxon>Sphingobacteriaceae</taxon>
        <taxon>Pedobacter</taxon>
    </lineage>
</organism>
<dbReference type="NCBIfam" id="TIGR04057">
    <property type="entry name" value="SusC_RagA_signa"/>
    <property type="match status" value="1"/>
</dbReference>
<dbReference type="SUPFAM" id="SSF49464">
    <property type="entry name" value="Carboxypeptidase regulatory domain-like"/>
    <property type="match status" value="1"/>
</dbReference>
<reference evidence="11" key="1">
    <citation type="submission" date="2016-10" db="EMBL/GenBank/DDBJ databases">
        <authorList>
            <person name="Varghese N."/>
            <person name="Submissions S."/>
        </authorList>
    </citation>
    <scope>NUCLEOTIDE SEQUENCE [LARGE SCALE GENOMIC DNA]</scope>
    <source>
        <strain evidence="11">DSM 17933</strain>
    </source>
</reference>
<keyword evidence="5 7" id="KW-0472">Membrane</keyword>
<keyword evidence="11" id="KW-1185">Reference proteome</keyword>
<keyword evidence="4 7" id="KW-0812">Transmembrane</keyword>
<evidence type="ECO:0000256" key="8">
    <source>
        <dbReference type="SAM" id="SignalP"/>
    </source>
</evidence>
<dbReference type="InterPro" id="IPR023997">
    <property type="entry name" value="TonB-dep_OMP_SusC/RagA_CS"/>
</dbReference>
<evidence type="ECO:0000256" key="1">
    <source>
        <dbReference type="ARBA" id="ARBA00004571"/>
    </source>
</evidence>
<dbReference type="InterPro" id="IPR036942">
    <property type="entry name" value="Beta-barrel_TonB_sf"/>
</dbReference>
<dbReference type="GO" id="GO:0009279">
    <property type="term" value="C:cell outer membrane"/>
    <property type="evidence" value="ECO:0007669"/>
    <property type="project" value="UniProtKB-SubCell"/>
</dbReference>
<evidence type="ECO:0000313" key="10">
    <source>
        <dbReference type="EMBL" id="SDF95318.1"/>
    </source>
</evidence>
<evidence type="ECO:0000256" key="5">
    <source>
        <dbReference type="ARBA" id="ARBA00023136"/>
    </source>
</evidence>
<protein>
    <submittedName>
        <fullName evidence="10">TonB-linked outer membrane protein, SusC/RagA family</fullName>
    </submittedName>
</protein>
<feature type="signal peptide" evidence="8">
    <location>
        <begin position="1"/>
        <end position="23"/>
    </location>
</feature>
<dbReference type="InterPro" id="IPR037066">
    <property type="entry name" value="Plug_dom_sf"/>
</dbReference>
<evidence type="ECO:0000259" key="9">
    <source>
        <dbReference type="Pfam" id="PF07715"/>
    </source>
</evidence>
<dbReference type="InterPro" id="IPR008969">
    <property type="entry name" value="CarboxyPept-like_regulatory"/>
</dbReference>
<keyword evidence="2 7" id="KW-0813">Transport</keyword>
<comment type="similarity">
    <text evidence="7">Belongs to the TonB-dependent receptor family.</text>
</comment>
<dbReference type="Gene3D" id="2.40.170.20">
    <property type="entry name" value="TonB-dependent receptor, beta-barrel domain"/>
    <property type="match status" value="1"/>
</dbReference>
<dbReference type="InterPro" id="IPR039426">
    <property type="entry name" value="TonB-dep_rcpt-like"/>
</dbReference>
<dbReference type="InterPro" id="IPR023996">
    <property type="entry name" value="TonB-dep_OMP_SusC/RagA"/>
</dbReference>
<dbReference type="AlphaFoldDB" id="A0A1G7QA29"/>
<sequence length="1069" mass="120532">MKKYLNLILLQLAFFIIASVAFAQFKITGKVVSNVSNLPIEKVSISINESTQIVQTDSEGKFTIIAATNGILTASHVGYLDYTVSLKAEPNAQTLLIRLQPNTQQLSEVTVISTGYQKIPKERATGSFAQVDNKLLNRRISTDILSRLNDAVPGLIFNHESGARANSISIRGQNTINANDQPLIVLDNFPYDGDITNINPNDVESITILKDASAASIWGARAGNGVIVITTKKGLLNQPLQISFNSNLTIGTKLDLYYTPIMSSVDYIETEKKLFAQGYYTTLETSVSKQPLTPVVELLIAKRDGKISASEADRQIEQFKDFDVRNDYNSYLQRRSINQQYSLNLKGGGQFHRYYLSSGYDKNLSNLIGNDFSRLTFNLGNSFSLINNKLDIATNVLYTNSRTDQNSIGISNLGLQGRDLYPYAKFADANGTPLSIARNYRTNYINELANNGIGLLDWNYRPLQELNLSDNFSNSFDYLINTEARYNLIKELDISMQYQYGKTSSKTENLNNADSYYTRNLINEFTIINPGMPIERPIPLGGILNYSDQSSIRNNLRTQLNFNDKFGEKHSLNALAGVEIRDFNIIGNSYRIYGYDSEHATGKAVDYVHAYSNFVYPQSNNNLIPNRDNRQELTDRYLSYYSNLAYTFDDRIIISASGRIDKSNLFGVNSNQKGVPLWSMGSSWEISKESFYNLTWLPYLRIRATYGYSGNIDKTLSAYTTAMYYNGNDIVTKQPYANIINPPNPELRWERISTTNFGVDFKLFDNRFGGSIEYYAKKGTDLIGETAFPHYTGITSFRGNNADIKGNGIEANLYTKNLNGVFKWSTDYLFTYASDEVTNYKVDGTVSKFLTYLNTPQVGRPLYAIYSYNWAGLDPSNGNPQGYLADGSISSDYAKVIAQTTASDLKYNGRARPLFFGAMRNNVSWNNFSLSVNISYRLGYYFRRYSVQYGDNYGLGSHGDYDLRWQQPGDEQRTQVPSIPLTPNTNRDSFYLRSENLVEKGDHIRLQDINLSYNLSKLGIAKLPVRNLQLYLYANNLGILWKASKSRIDPDFQASLLPRTLSIGVKIDF</sequence>